<evidence type="ECO:0000256" key="5">
    <source>
        <dbReference type="ARBA" id="ARBA00022741"/>
    </source>
</evidence>
<evidence type="ECO:0000256" key="2">
    <source>
        <dbReference type="ARBA" id="ARBA00012438"/>
    </source>
</evidence>
<organism evidence="9 10">
    <name type="scientific">Agrobacterium rosae</name>
    <dbReference type="NCBI Taxonomy" id="1972867"/>
    <lineage>
        <taxon>Bacteria</taxon>
        <taxon>Pseudomonadati</taxon>
        <taxon>Pseudomonadota</taxon>
        <taxon>Alphaproteobacteria</taxon>
        <taxon>Hyphomicrobiales</taxon>
        <taxon>Rhizobiaceae</taxon>
        <taxon>Rhizobium/Agrobacterium group</taxon>
        <taxon>Agrobacterium</taxon>
    </lineage>
</organism>
<evidence type="ECO:0000259" key="8">
    <source>
        <dbReference type="Pfam" id="PF07568"/>
    </source>
</evidence>
<proteinExistence type="predicted"/>
<reference evidence="9" key="1">
    <citation type="journal article" date="2023" name="Phytobiomes J">
        <title>Deciphering the key players within the bacterial microbiota associated with aerial crown gall tumors on rhododendron: Insights into the gallobiome.</title>
        <authorList>
            <person name="Kuzmanovic N."/>
            <person name="Nesme J."/>
            <person name="Wolf J."/>
            <person name="Neumann-Schaal M."/>
            <person name="Petersen J."/>
            <person name="Fernandez-Gnecco G."/>
            <person name="Sproeer C."/>
            <person name="Bunk B."/>
            <person name="Overmann J."/>
            <person name="Sorensen S.J."/>
            <person name="Idczak E."/>
            <person name="Smalla K."/>
        </authorList>
    </citation>
    <scope>NUCLEOTIDE SEQUENCE [LARGE SCALE GENOMIC DNA]</scope>
    <source>
        <strain evidence="9">Rho-14.1</strain>
    </source>
</reference>
<evidence type="ECO:0000256" key="3">
    <source>
        <dbReference type="ARBA" id="ARBA00022553"/>
    </source>
</evidence>
<keyword evidence="7" id="KW-0067">ATP-binding</keyword>
<dbReference type="InterPro" id="IPR036890">
    <property type="entry name" value="HATPase_C_sf"/>
</dbReference>
<name>A0ABU4W474_9HYPH</name>
<keyword evidence="10" id="KW-1185">Reference proteome</keyword>
<accession>A0ABU4W474</accession>
<feature type="domain" description="Signal transduction histidine kinase subgroup 2 dimerisation and phosphoacceptor" evidence="8">
    <location>
        <begin position="1"/>
        <end position="56"/>
    </location>
</feature>
<dbReference type="InterPro" id="IPR011495">
    <property type="entry name" value="Sig_transdc_His_kin_sub2_dim/P"/>
</dbReference>
<evidence type="ECO:0000313" key="10">
    <source>
        <dbReference type="Proteomes" id="UP001277561"/>
    </source>
</evidence>
<keyword evidence="4 9" id="KW-0808">Transferase</keyword>
<dbReference type="EC" id="2.7.13.3" evidence="2"/>
<evidence type="ECO:0000256" key="4">
    <source>
        <dbReference type="ARBA" id="ARBA00022679"/>
    </source>
</evidence>
<dbReference type="PANTHER" id="PTHR41523:SF8">
    <property type="entry name" value="ETHYLENE RESPONSE SENSOR PROTEIN"/>
    <property type="match status" value="1"/>
</dbReference>
<keyword evidence="3" id="KW-0597">Phosphoprotein</keyword>
<evidence type="ECO:0000313" key="9">
    <source>
        <dbReference type="EMBL" id="MDX8332306.1"/>
    </source>
</evidence>
<dbReference type="GO" id="GO:0004673">
    <property type="term" value="F:protein histidine kinase activity"/>
    <property type="evidence" value="ECO:0007669"/>
    <property type="project" value="UniProtKB-EC"/>
</dbReference>
<dbReference type="PANTHER" id="PTHR41523">
    <property type="entry name" value="TWO-COMPONENT SYSTEM SENSOR PROTEIN"/>
    <property type="match status" value="1"/>
</dbReference>
<dbReference type="Gene3D" id="3.30.565.10">
    <property type="entry name" value="Histidine kinase-like ATPase, C-terminal domain"/>
    <property type="match status" value="1"/>
</dbReference>
<evidence type="ECO:0000256" key="6">
    <source>
        <dbReference type="ARBA" id="ARBA00022777"/>
    </source>
</evidence>
<dbReference type="EMBL" id="JAVRAD010000016">
    <property type="protein sequence ID" value="MDX8332306.1"/>
    <property type="molecule type" value="Genomic_DNA"/>
</dbReference>
<evidence type="ECO:0000256" key="1">
    <source>
        <dbReference type="ARBA" id="ARBA00000085"/>
    </source>
</evidence>
<protein>
    <recommendedName>
        <fullName evidence="2">histidine kinase</fullName>
        <ecNumber evidence="2">2.7.13.3</ecNumber>
    </recommendedName>
</protein>
<keyword evidence="5" id="KW-0547">Nucleotide-binding</keyword>
<comment type="caution">
    <text evidence="9">The sequence shown here is derived from an EMBL/GenBank/DDBJ whole genome shotgun (WGS) entry which is preliminary data.</text>
</comment>
<keyword evidence="6 9" id="KW-0418">Kinase</keyword>
<dbReference type="Pfam" id="PF07568">
    <property type="entry name" value="HisKA_2"/>
    <property type="match status" value="1"/>
</dbReference>
<gene>
    <name evidence="9" type="ORF">RMS29_24150</name>
</gene>
<sequence length="104" mass="11609">MQARGSSSEEIRKALTDAQSRVQTIASVHDRLWRTDEVHTVSLDGFMIDLCRQLETMAGQHTLLCDVEPVTIQTDQAVTLGLLANELITNAFKYAYNPTLGKLF</sequence>
<evidence type="ECO:0000256" key="7">
    <source>
        <dbReference type="ARBA" id="ARBA00022840"/>
    </source>
</evidence>
<dbReference type="Proteomes" id="UP001277561">
    <property type="component" value="Unassembled WGS sequence"/>
</dbReference>
<comment type="catalytic activity">
    <reaction evidence="1">
        <text>ATP + protein L-histidine = ADP + protein N-phospho-L-histidine.</text>
        <dbReference type="EC" id="2.7.13.3"/>
    </reaction>
</comment>